<sequence length="256" mass="28412">MFFRGLSALAISLAALSGHVHAARETLDEAAVHTRELIAYRAYNTGILMSTSPAEAQSPIAGLPFGLVRSRPPLSIYRNAMPPHKPNLTLTINDMYGFGDGNLAAGRMRVALFGTLERVEGDDEIEQCKQAYLTGEFHFNTPCSEGQSLTTVPSLATAHPDARGWIPPHGPHDAFYARMRVHQVYAFNGFGDVAYIGWIPLDLYRESGSKMRSAKEVHKSWPVPRQPEEEVEVADLFRDSVAGEGDEQQERFKIQW</sequence>
<name>A0A0D6ESE2_SPOSA</name>
<dbReference type="SUPFAM" id="SSF50475">
    <property type="entry name" value="FMN-binding split barrel"/>
    <property type="match status" value="1"/>
</dbReference>
<feature type="domain" description="CREG-like beta-barrel" evidence="2">
    <location>
        <begin position="109"/>
        <end position="204"/>
    </location>
</feature>
<evidence type="ECO:0000259" key="2">
    <source>
        <dbReference type="Pfam" id="PF13883"/>
    </source>
</evidence>
<dbReference type="InterPro" id="IPR012349">
    <property type="entry name" value="Split_barrel_FMN-bd"/>
</dbReference>
<gene>
    <name evidence="3" type="primary">SPOSA6832_04756</name>
</gene>
<evidence type="ECO:0000313" key="3">
    <source>
        <dbReference type="EMBL" id="CEQ42879.1"/>
    </source>
</evidence>
<dbReference type="Gene3D" id="2.30.110.10">
    <property type="entry name" value="Electron Transport, Fmn-binding Protein, Chain A"/>
    <property type="match status" value="1"/>
</dbReference>
<accession>A0A0D6ESE2</accession>
<dbReference type="Pfam" id="PF13883">
    <property type="entry name" value="CREG_beta-barrel"/>
    <property type="match status" value="1"/>
</dbReference>
<dbReference type="EMBL" id="CENE01000039">
    <property type="protein sequence ID" value="CEQ42879.1"/>
    <property type="molecule type" value="Genomic_DNA"/>
</dbReference>
<dbReference type="AlphaFoldDB" id="A0A0D6ESE2"/>
<reference evidence="4" key="1">
    <citation type="submission" date="2015-02" db="EMBL/GenBank/DDBJ databases">
        <authorList>
            <person name="Gon?alves P."/>
        </authorList>
    </citation>
    <scope>NUCLEOTIDE SEQUENCE [LARGE SCALE GENOMIC DNA]</scope>
</reference>
<dbReference type="PANTHER" id="PTHR37273">
    <property type="entry name" value="CHROMOSOME 8, WHOLE GENOME SHOTGUN SEQUENCE"/>
    <property type="match status" value="1"/>
</dbReference>
<keyword evidence="1" id="KW-0732">Signal</keyword>
<evidence type="ECO:0000256" key="1">
    <source>
        <dbReference type="SAM" id="SignalP"/>
    </source>
</evidence>
<dbReference type="OrthoDB" id="2138282at2759"/>
<keyword evidence="4" id="KW-1185">Reference proteome</keyword>
<protein>
    <submittedName>
        <fullName evidence="3">SPOSA6832_04756-mRNA-1:cds</fullName>
    </submittedName>
</protein>
<dbReference type="Proteomes" id="UP000243876">
    <property type="component" value="Unassembled WGS sequence"/>
</dbReference>
<feature type="signal peptide" evidence="1">
    <location>
        <begin position="1"/>
        <end position="22"/>
    </location>
</feature>
<dbReference type="PANTHER" id="PTHR37273:SF1">
    <property type="entry name" value="ADL397C-AP"/>
    <property type="match status" value="1"/>
</dbReference>
<dbReference type="InterPro" id="IPR055343">
    <property type="entry name" value="CREG_beta-barrel"/>
</dbReference>
<feature type="chain" id="PRO_5002303521" evidence="1">
    <location>
        <begin position="23"/>
        <end position="256"/>
    </location>
</feature>
<proteinExistence type="predicted"/>
<evidence type="ECO:0000313" key="4">
    <source>
        <dbReference type="Proteomes" id="UP000243876"/>
    </source>
</evidence>
<organism evidence="3 4">
    <name type="scientific">Sporidiobolus salmonicolor</name>
    <name type="common">Yeast-like fungus</name>
    <name type="synonym">Sporobolomyces salmonicolor</name>
    <dbReference type="NCBI Taxonomy" id="5005"/>
    <lineage>
        <taxon>Eukaryota</taxon>
        <taxon>Fungi</taxon>
        <taxon>Dikarya</taxon>
        <taxon>Basidiomycota</taxon>
        <taxon>Pucciniomycotina</taxon>
        <taxon>Microbotryomycetes</taxon>
        <taxon>Sporidiobolales</taxon>
        <taxon>Sporidiobolaceae</taxon>
        <taxon>Sporobolomyces</taxon>
    </lineage>
</organism>